<evidence type="ECO:0000313" key="2">
    <source>
        <dbReference type="EMBL" id="SUX44372.1"/>
    </source>
</evidence>
<dbReference type="Proteomes" id="UP000254282">
    <property type="component" value="Unassembled WGS sequence"/>
</dbReference>
<feature type="chain" id="PRO_5016598838" evidence="1">
    <location>
        <begin position="19"/>
        <end position="169"/>
    </location>
</feature>
<feature type="signal peptide" evidence="1">
    <location>
        <begin position="1"/>
        <end position="18"/>
    </location>
</feature>
<evidence type="ECO:0000256" key="1">
    <source>
        <dbReference type="SAM" id="SignalP"/>
    </source>
</evidence>
<evidence type="ECO:0000313" key="3">
    <source>
        <dbReference type="Proteomes" id="UP000254282"/>
    </source>
</evidence>
<dbReference type="EMBL" id="UFVR01000004">
    <property type="protein sequence ID" value="SUX44372.1"/>
    <property type="molecule type" value="Genomic_DNA"/>
</dbReference>
<proteinExistence type="predicted"/>
<name>A0A381FE23_9FLAO</name>
<accession>A0A381FE23</accession>
<keyword evidence="1" id="KW-0732">Signal</keyword>
<reference evidence="2 3" key="1">
    <citation type="submission" date="2018-06" db="EMBL/GenBank/DDBJ databases">
        <authorList>
            <consortium name="Pathogen Informatics"/>
            <person name="Doyle S."/>
        </authorList>
    </citation>
    <scope>NUCLEOTIDE SEQUENCE [LARGE SCALE GENOMIC DNA]</scope>
    <source>
        <strain evidence="2 3">NCTC13532</strain>
    </source>
</reference>
<gene>
    <name evidence="2" type="ORF">NCTC13532_00784</name>
</gene>
<organism evidence="2 3">
    <name type="scientific">Chryseobacterium indoltheticum</name>
    <dbReference type="NCBI Taxonomy" id="254"/>
    <lineage>
        <taxon>Bacteria</taxon>
        <taxon>Pseudomonadati</taxon>
        <taxon>Bacteroidota</taxon>
        <taxon>Flavobacteriia</taxon>
        <taxon>Flavobacteriales</taxon>
        <taxon>Weeksellaceae</taxon>
        <taxon>Chryseobacterium group</taxon>
        <taxon>Chryseobacterium</taxon>
    </lineage>
</organism>
<dbReference type="AlphaFoldDB" id="A0A381FE23"/>
<protein>
    <submittedName>
        <fullName evidence="2">Uncharacterized protein</fullName>
    </submittedName>
</protein>
<dbReference type="STRING" id="254.SAMN05421682_11930"/>
<dbReference type="RefSeq" id="WP_115619312.1">
    <property type="nucleotide sequence ID" value="NZ_UFVR01000004.1"/>
</dbReference>
<sequence>MKKLFLILVCVISNSLFSQGTLNLFNYSVYNMQGRLFARGSQNCLPSVWTSYEFPASTSATILDYNDSLPYIGGWSARTSATGAITNHVPPNSGFLTTVSPITRWQFSWFLTKDANGVQTGDQYMMGDDAFSAPCGTTPVYDYQIGSNTLVESFWFYLPATNETYLVVQ</sequence>